<dbReference type="Pfam" id="PF01522">
    <property type="entry name" value="Polysacc_deac_1"/>
    <property type="match status" value="1"/>
</dbReference>
<gene>
    <name evidence="2" type="ORF">ENN04_04515</name>
</gene>
<dbReference type="InterPro" id="IPR029062">
    <property type="entry name" value="Class_I_gatase-like"/>
</dbReference>
<organism evidence="2">
    <name type="scientific">Thermocrinis ruber</name>
    <dbReference type="NCBI Taxonomy" id="75906"/>
    <lineage>
        <taxon>Bacteria</taxon>
        <taxon>Pseudomonadati</taxon>
        <taxon>Aquificota</taxon>
        <taxon>Aquificia</taxon>
        <taxon>Aquificales</taxon>
        <taxon>Aquificaceae</taxon>
        <taxon>Thermocrinis</taxon>
    </lineage>
</organism>
<dbReference type="InterPro" id="IPR011330">
    <property type="entry name" value="Glyco_hydro/deAcase_b/a-brl"/>
</dbReference>
<evidence type="ECO:0000259" key="1">
    <source>
        <dbReference type="Pfam" id="PF01522"/>
    </source>
</evidence>
<accession>A0A7C5SY53</accession>
<dbReference type="SUPFAM" id="SSF88713">
    <property type="entry name" value="Glycoside hydrolase/deacetylase"/>
    <property type="match status" value="1"/>
</dbReference>
<dbReference type="InterPro" id="IPR002509">
    <property type="entry name" value="NODB_dom"/>
</dbReference>
<proteinExistence type="predicted"/>
<dbReference type="Gene3D" id="3.40.50.880">
    <property type="match status" value="1"/>
</dbReference>
<reference evidence="2" key="1">
    <citation type="journal article" date="2020" name="mSystems">
        <title>Genome- and Community-Level Interaction Insights into Carbon Utilization and Element Cycling Functions of Hydrothermarchaeota in Hydrothermal Sediment.</title>
        <authorList>
            <person name="Zhou Z."/>
            <person name="Liu Y."/>
            <person name="Xu W."/>
            <person name="Pan J."/>
            <person name="Luo Z.H."/>
            <person name="Li M."/>
        </authorList>
    </citation>
    <scope>NUCLEOTIDE SEQUENCE [LARGE SCALE GENOMIC DNA]</scope>
    <source>
        <strain evidence="2">SpSt-114</strain>
    </source>
</reference>
<dbReference type="GO" id="GO:0016810">
    <property type="term" value="F:hydrolase activity, acting on carbon-nitrogen (but not peptide) bonds"/>
    <property type="evidence" value="ECO:0007669"/>
    <property type="project" value="InterPro"/>
</dbReference>
<name>A0A7C5SY53_9AQUI</name>
<comment type="caution">
    <text evidence="2">The sequence shown here is derived from an EMBL/GenBank/DDBJ whole genome shotgun (WGS) entry which is preliminary data.</text>
</comment>
<dbReference type="Gene3D" id="3.20.20.370">
    <property type="entry name" value="Glycoside hydrolase/deacetylase"/>
    <property type="match status" value="1"/>
</dbReference>
<dbReference type="AlphaFoldDB" id="A0A7C5SY53"/>
<evidence type="ECO:0000313" key="2">
    <source>
        <dbReference type="EMBL" id="HHO73884.1"/>
    </source>
</evidence>
<dbReference type="SUPFAM" id="SSF52317">
    <property type="entry name" value="Class I glutamine amidotransferase-like"/>
    <property type="match status" value="1"/>
</dbReference>
<dbReference type="EMBL" id="DSAC01000052">
    <property type="protein sequence ID" value="HHO73884.1"/>
    <property type="molecule type" value="Genomic_DNA"/>
</dbReference>
<sequence>MRRKFILFITLTLVLLFVILRTLLPVYSLKWDKDIKVLVVYGKKSYQVDAFKSVLEEEGIPYRLVDIEVLLSVNPKELVKHKPAVIIPDGTLQYIHPSAVEWFKDYLSHGGSLLISQDAGIKNHAGAYLKSAIFSPLLGINYILYDKLRADSFSEGYVKVVDGNLEITPGKIDKEQRLITGYIYGGLTYPYAKTEDNGFDGKTLAFAVDKKDGNKYKALVWKKYKEGYIFYSSLPLGHLKAYSDDMVLRSVLRYFLFKLVKIPHLMNTPKGKGGLVINWHIDANSDWKSIPMMLEKGYIRKGIEYSFHITAGEFRDEPGDNLGFDACGKGKKYVEMIMPYGTIGSHGGWAHNWFSYGILDRRLSEKDIYEYIKKNNQCLESITGYKIREYSAPNGVHPQPETTKILEKLGVVAYYYTGDSGSSPNRTFIDGKMVSSKVIAFPITPYGESASLFEMHKKGVSEEEVYTFLVSLADFCIKTRQIRLFYSHPYDIPLYPNAILRAVDYWESKENEGLLEVHSMSYFADFLLRFLKTKYSFRKNGDELVVRLKNPEGLKDIGIAIPNYYGKVLSFPKEVAFLAQDENFYYFYVNENAKELELTFKFY</sequence>
<dbReference type="GO" id="GO:0005975">
    <property type="term" value="P:carbohydrate metabolic process"/>
    <property type="evidence" value="ECO:0007669"/>
    <property type="project" value="InterPro"/>
</dbReference>
<feature type="domain" description="NodB homology" evidence="1">
    <location>
        <begin position="331"/>
        <end position="412"/>
    </location>
</feature>
<protein>
    <recommendedName>
        <fullName evidence="1">NodB homology domain-containing protein</fullName>
    </recommendedName>
</protein>